<evidence type="ECO:0000313" key="3">
    <source>
        <dbReference type="EMBL" id="MBU3804211.1"/>
    </source>
</evidence>
<dbReference type="InterPro" id="IPR041628">
    <property type="entry name" value="ChlI/MoxR_AAA_lid"/>
</dbReference>
<name>A0A9E2NL69_9FIRM</name>
<dbReference type="Pfam" id="PF17863">
    <property type="entry name" value="AAA_lid_2"/>
    <property type="match status" value="1"/>
</dbReference>
<dbReference type="AlphaFoldDB" id="A0A9E2NL69"/>
<evidence type="ECO:0000259" key="2">
    <source>
        <dbReference type="Pfam" id="PF17863"/>
    </source>
</evidence>
<accession>A0A9E2NL69</accession>
<dbReference type="PIRSF" id="PIRSF002849">
    <property type="entry name" value="AAA_ATPase_chaperone_MoxR_prd"/>
    <property type="match status" value="1"/>
</dbReference>
<dbReference type="EMBL" id="JAHLFQ010000123">
    <property type="protein sequence ID" value="MBU3804211.1"/>
    <property type="molecule type" value="Genomic_DNA"/>
</dbReference>
<dbReference type="GO" id="GO:0005524">
    <property type="term" value="F:ATP binding"/>
    <property type="evidence" value="ECO:0007669"/>
    <property type="project" value="InterPro"/>
</dbReference>
<dbReference type="InterPro" id="IPR050764">
    <property type="entry name" value="CbbQ/NirQ/NorQ/GpvN"/>
</dbReference>
<dbReference type="InterPro" id="IPR011703">
    <property type="entry name" value="ATPase_AAA-3"/>
</dbReference>
<feature type="domain" description="ChlI/MoxR AAA lid" evidence="2">
    <location>
        <begin position="228"/>
        <end position="296"/>
    </location>
</feature>
<gene>
    <name evidence="3" type="ORF">H9872_05610</name>
</gene>
<dbReference type="InterPro" id="IPR027417">
    <property type="entry name" value="P-loop_NTPase"/>
</dbReference>
<reference evidence="3" key="1">
    <citation type="journal article" date="2021" name="PeerJ">
        <title>Extensive microbial diversity within the chicken gut microbiome revealed by metagenomics and culture.</title>
        <authorList>
            <person name="Gilroy R."/>
            <person name="Ravi A."/>
            <person name="Getino M."/>
            <person name="Pursley I."/>
            <person name="Horton D.L."/>
            <person name="Alikhan N.F."/>
            <person name="Baker D."/>
            <person name="Gharbi K."/>
            <person name="Hall N."/>
            <person name="Watson M."/>
            <person name="Adriaenssens E.M."/>
            <person name="Foster-Nyarko E."/>
            <person name="Jarju S."/>
            <person name="Secka A."/>
            <person name="Antonio M."/>
            <person name="Oren A."/>
            <person name="Chaudhuri R.R."/>
            <person name="La Ragione R."/>
            <person name="Hildebrand F."/>
            <person name="Pallen M.J."/>
        </authorList>
    </citation>
    <scope>NUCLEOTIDE SEQUENCE</scope>
    <source>
        <strain evidence="3">B5-657</strain>
    </source>
</reference>
<reference evidence="3" key="2">
    <citation type="submission" date="2021-04" db="EMBL/GenBank/DDBJ databases">
        <authorList>
            <person name="Gilroy R."/>
        </authorList>
    </citation>
    <scope>NUCLEOTIDE SEQUENCE</scope>
    <source>
        <strain evidence="3">B5-657</strain>
    </source>
</reference>
<dbReference type="PANTHER" id="PTHR42759">
    <property type="entry name" value="MOXR FAMILY PROTEIN"/>
    <property type="match status" value="1"/>
</dbReference>
<protein>
    <submittedName>
        <fullName evidence="3">MoxR family ATPase</fullName>
    </submittedName>
</protein>
<dbReference type="PANTHER" id="PTHR42759:SF5">
    <property type="entry name" value="METHANOL DEHYDROGENASE REGULATOR"/>
    <property type="match status" value="1"/>
</dbReference>
<evidence type="ECO:0000259" key="1">
    <source>
        <dbReference type="Pfam" id="PF07726"/>
    </source>
</evidence>
<dbReference type="Gene3D" id="3.40.50.300">
    <property type="entry name" value="P-loop containing nucleotide triphosphate hydrolases"/>
    <property type="match status" value="1"/>
</dbReference>
<dbReference type="Proteomes" id="UP000824229">
    <property type="component" value="Unassembled WGS sequence"/>
</dbReference>
<sequence>MDKRVREIMDNIKRVIIGRDETIKYMIISYLCEGHILLEGDPGVGKTKLALSLIKSIEGEFNRVQFTPDILPSDIIGFCLLNKQSNKLEYKKGAAFCNFLLADEINRASPRVQSSLLEAMEERQVTVDGVIRQLPNPFMVIATENTIEQQGTYPLPEAQLDRFFMKLTLEYPNKEEWEKILDQSEGKDPLKSIMPVVSLEEIQSLKQAIEKVHVSREVKSYIINIAEAIRENEMVQTGVSPRGTIALLKAAKGYALLEGRSYALPDDVHKVLMPVVGHRIVLAGHAEWKHIKREALLKSILETVTVPVFT</sequence>
<feature type="domain" description="ATPase AAA-3" evidence="1">
    <location>
        <begin position="35"/>
        <end position="165"/>
    </location>
</feature>
<dbReference type="Gene3D" id="1.10.8.80">
    <property type="entry name" value="Magnesium chelatase subunit I, C-Terminal domain"/>
    <property type="match status" value="1"/>
</dbReference>
<dbReference type="SUPFAM" id="SSF52540">
    <property type="entry name" value="P-loop containing nucleoside triphosphate hydrolases"/>
    <property type="match status" value="1"/>
</dbReference>
<dbReference type="CDD" id="cd00009">
    <property type="entry name" value="AAA"/>
    <property type="match status" value="1"/>
</dbReference>
<comment type="caution">
    <text evidence="3">The sequence shown here is derived from an EMBL/GenBank/DDBJ whole genome shotgun (WGS) entry which is preliminary data.</text>
</comment>
<dbReference type="Pfam" id="PF07726">
    <property type="entry name" value="AAA_3"/>
    <property type="match status" value="1"/>
</dbReference>
<evidence type="ECO:0000313" key="4">
    <source>
        <dbReference type="Proteomes" id="UP000824229"/>
    </source>
</evidence>
<proteinExistence type="predicted"/>
<dbReference type="GO" id="GO:0016887">
    <property type="term" value="F:ATP hydrolysis activity"/>
    <property type="evidence" value="ECO:0007669"/>
    <property type="project" value="InterPro"/>
</dbReference>
<organism evidence="3 4">
    <name type="scientific">Candidatus Cellulosilyticum pullistercoris</name>
    <dbReference type="NCBI Taxonomy" id="2838521"/>
    <lineage>
        <taxon>Bacteria</taxon>
        <taxon>Bacillati</taxon>
        <taxon>Bacillota</taxon>
        <taxon>Clostridia</taxon>
        <taxon>Lachnospirales</taxon>
        <taxon>Cellulosilyticaceae</taxon>
        <taxon>Cellulosilyticum</taxon>
    </lineage>
</organism>